<protein>
    <submittedName>
        <fullName evidence="1">Unnamed protein product</fullName>
    </submittedName>
</protein>
<organism evidence="1 2">
    <name type="scientific">Ambrosiozyma monospora</name>
    <name type="common">Yeast</name>
    <name type="synonym">Endomycopsis monosporus</name>
    <dbReference type="NCBI Taxonomy" id="43982"/>
    <lineage>
        <taxon>Eukaryota</taxon>
        <taxon>Fungi</taxon>
        <taxon>Dikarya</taxon>
        <taxon>Ascomycota</taxon>
        <taxon>Saccharomycotina</taxon>
        <taxon>Pichiomycetes</taxon>
        <taxon>Pichiales</taxon>
        <taxon>Pichiaceae</taxon>
        <taxon>Ambrosiozyma</taxon>
    </lineage>
</organism>
<accession>A0ACB5TDV1</accession>
<keyword evidence="2" id="KW-1185">Reference proteome</keyword>
<gene>
    <name evidence="1" type="ORF">Amon02_000748700</name>
</gene>
<comment type="caution">
    <text evidence="1">The sequence shown here is derived from an EMBL/GenBank/DDBJ whole genome shotgun (WGS) entry which is preliminary data.</text>
</comment>
<sequence>MSLNLSKSVKELRFFFPQTGSSSLKSFLLKSYTPLKAANPTTPLLIRECSGVEPTVVIRLEKGVEVKKNVASLSESEISALLTNA</sequence>
<proteinExistence type="predicted"/>
<evidence type="ECO:0000313" key="1">
    <source>
        <dbReference type="EMBL" id="GME85255.1"/>
    </source>
</evidence>
<name>A0ACB5TDV1_AMBMO</name>
<dbReference type="Proteomes" id="UP001165064">
    <property type="component" value="Unassembled WGS sequence"/>
</dbReference>
<dbReference type="EMBL" id="BSXS01006239">
    <property type="protein sequence ID" value="GME85255.1"/>
    <property type="molecule type" value="Genomic_DNA"/>
</dbReference>
<evidence type="ECO:0000313" key="2">
    <source>
        <dbReference type="Proteomes" id="UP001165064"/>
    </source>
</evidence>
<reference evidence="1" key="1">
    <citation type="submission" date="2023-04" db="EMBL/GenBank/DDBJ databases">
        <title>Ambrosiozyma monospora NBRC 10751.</title>
        <authorList>
            <person name="Ichikawa N."/>
            <person name="Sato H."/>
            <person name="Tonouchi N."/>
        </authorList>
    </citation>
    <scope>NUCLEOTIDE SEQUENCE</scope>
    <source>
        <strain evidence="1">NBRC 10751</strain>
    </source>
</reference>